<proteinExistence type="inferred from homology"/>
<dbReference type="InParanoid" id="A0A3N4M340"/>
<organism evidence="8 9">
    <name type="scientific">Terfezia boudieri ATCC MYA-4762</name>
    <dbReference type="NCBI Taxonomy" id="1051890"/>
    <lineage>
        <taxon>Eukaryota</taxon>
        <taxon>Fungi</taxon>
        <taxon>Dikarya</taxon>
        <taxon>Ascomycota</taxon>
        <taxon>Pezizomycotina</taxon>
        <taxon>Pezizomycetes</taxon>
        <taxon>Pezizales</taxon>
        <taxon>Pezizaceae</taxon>
        <taxon>Terfezia</taxon>
    </lineage>
</organism>
<comment type="function">
    <text evidence="7">Functions as a component of the nuclear pore complex (NPC).</text>
</comment>
<dbReference type="EMBL" id="ML121529">
    <property type="protein sequence ID" value="RPB28299.1"/>
    <property type="molecule type" value="Genomic_DNA"/>
</dbReference>
<keyword evidence="5 7" id="KW-0906">Nuclear pore complex</keyword>
<dbReference type="GO" id="GO:0006406">
    <property type="term" value="P:mRNA export from nucleus"/>
    <property type="evidence" value="ECO:0007669"/>
    <property type="project" value="TreeGrafter"/>
</dbReference>
<evidence type="ECO:0000313" key="9">
    <source>
        <dbReference type="Proteomes" id="UP000267821"/>
    </source>
</evidence>
<keyword evidence="1 7" id="KW-0813">Transport</keyword>
<name>A0A3N4M340_9PEZI</name>
<protein>
    <recommendedName>
        <fullName evidence="7">Nuclear pore complex protein</fullName>
    </recommendedName>
</protein>
<evidence type="ECO:0000256" key="6">
    <source>
        <dbReference type="ARBA" id="ARBA00023242"/>
    </source>
</evidence>
<evidence type="ECO:0000256" key="5">
    <source>
        <dbReference type="ARBA" id="ARBA00023132"/>
    </source>
</evidence>
<dbReference type="Proteomes" id="UP000267821">
    <property type="component" value="Unassembled WGS sequence"/>
</dbReference>
<dbReference type="GO" id="GO:0006606">
    <property type="term" value="P:protein import into nucleus"/>
    <property type="evidence" value="ECO:0007669"/>
    <property type="project" value="TreeGrafter"/>
</dbReference>
<dbReference type="GO" id="GO:0031080">
    <property type="term" value="C:nuclear pore outer ring"/>
    <property type="evidence" value="ECO:0007669"/>
    <property type="project" value="TreeGrafter"/>
</dbReference>
<dbReference type="FunCoup" id="A0A3N4M340">
    <property type="interactions" value="518"/>
</dbReference>
<dbReference type="GO" id="GO:0017056">
    <property type="term" value="F:structural constituent of nuclear pore"/>
    <property type="evidence" value="ECO:0007669"/>
    <property type="project" value="UniProtKB-UniRule"/>
</dbReference>
<evidence type="ECO:0000256" key="2">
    <source>
        <dbReference type="ARBA" id="ARBA00022816"/>
    </source>
</evidence>
<accession>A0A3N4M340</accession>
<dbReference type="GO" id="GO:0000973">
    <property type="term" value="P:post-transcriptional tethering of RNA polymerase II gene DNA at nuclear periphery"/>
    <property type="evidence" value="ECO:0007669"/>
    <property type="project" value="TreeGrafter"/>
</dbReference>
<evidence type="ECO:0000256" key="4">
    <source>
        <dbReference type="ARBA" id="ARBA00023010"/>
    </source>
</evidence>
<dbReference type="Gene3D" id="1.10.3450.20">
    <property type="match status" value="1"/>
</dbReference>
<dbReference type="GO" id="GO:0031965">
    <property type="term" value="C:nuclear membrane"/>
    <property type="evidence" value="ECO:0007669"/>
    <property type="project" value="UniProtKB-SubCell"/>
</dbReference>
<evidence type="ECO:0000313" key="8">
    <source>
        <dbReference type="EMBL" id="RPB28299.1"/>
    </source>
</evidence>
<dbReference type="PANTHER" id="PTHR13003:SF2">
    <property type="entry name" value="NUCLEAR PORE COMPLEX PROTEIN NUP107"/>
    <property type="match status" value="1"/>
</dbReference>
<gene>
    <name evidence="8" type="ORF">L211DRAFT_777759</name>
</gene>
<keyword evidence="9" id="KW-1185">Reference proteome</keyword>
<dbReference type="OrthoDB" id="3098at2759"/>
<evidence type="ECO:0000256" key="3">
    <source>
        <dbReference type="ARBA" id="ARBA00022927"/>
    </source>
</evidence>
<dbReference type="PANTHER" id="PTHR13003">
    <property type="entry name" value="NUP107-RELATED"/>
    <property type="match status" value="1"/>
</dbReference>
<dbReference type="AlphaFoldDB" id="A0A3N4M340"/>
<comment type="similarity">
    <text evidence="7">Belongs to the nucleoporin Nup84/Nup107 family.</text>
</comment>
<keyword evidence="7" id="KW-0472">Membrane</keyword>
<dbReference type="InterPro" id="IPR007252">
    <property type="entry name" value="Nup84/Nup107"/>
</dbReference>
<keyword evidence="2" id="KW-0509">mRNA transport</keyword>
<evidence type="ECO:0000256" key="1">
    <source>
        <dbReference type="ARBA" id="ARBA00022448"/>
    </source>
</evidence>
<dbReference type="STRING" id="1051890.A0A3N4M340"/>
<keyword evidence="4 7" id="KW-0811">Translocation</keyword>
<evidence type="ECO:0000256" key="7">
    <source>
        <dbReference type="RuleBase" id="RU365072"/>
    </source>
</evidence>
<comment type="subcellular location">
    <subcellularLocation>
        <location evidence="7">Nucleus</location>
        <location evidence="7">Nuclear pore complex</location>
    </subcellularLocation>
    <subcellularLocation>
        <location evidence="7">Nucleus membrane</location>
    </subcellularLocation>
</comment>
<keyword evidence="3" id="KW-0653">Protein transport</keyword>
<keyword evidence="6 7" id="KW-0539">Nucleus</keyword>
<dbReference type="Gene3D" id="1.20.190.50">
    <property type="match status" value="1"/>
</dbReference>
<reference evidence="8 9" key="1">
    <citation type="journal article" date="2018" name="Nat. Ecol. Evol.">
        <title>Pezizomycetes genomes reveal the molecular basis of ectomycorrhizal truffle lifestyle.</title>
        <authorList>
            <person name="Murat C."/>
            <person name="Payen T."/>
            <person name="Noel B."/>
            <person name="Kuo A."/>
            <person name="Morin E."/>
            <person name="Chen J."/>
            <person name="Kohler A."/>
            <person name="Krizsan K."/>
            <person name="Balestrini R."/>
            <person name="Da Silva C."/>
            <person name="Montanini B."/>
            <person name="Hainaut M."/>
            <person name="Levati E."/>
            <person name="Barry K.W."/>
            <person name="Belfiori B."/>
            <person name="Cichocki N."/>
            <person name="Clum A."/>
            <person name="Dockter R.B."/>
            <person name="Fauchery L."/>
            <person name="Guy J."/>
            <person name="Iotti M."/>
            <person name="Le Tacon F."/>
            <person name="Lindquist E.A."/>
            <person name="Lipzen A."/>
            <person name="Malagnac F."/>
            <person name="Mello A."/>
            <person name="Molinier V."/>
            <person name="Miyauchi S."/>
            <person name="Poulain J."/>
            <person name="Riccioni C."/>
            <person name="Rubini A."/>
            <person name="Sitrit Y."/>
            <person name="Splivallo R."/>
            <person name="Traeger S."/>
            <person name="Wang M."/>
            <person name="Zifcakova L."/>
            <person name="Wipf D."/>
            <person name="Zambonelli A."/>
            <person name="Paolocci F."/>
            <person name="Nowrousian M."/>
            <person name="Ottonello S."/>
            <person name="Baldrian P."/>
            <person name="Spatafora J.W."/>
            <person name="Henrissat B."/>
            <person name="Nagy L.G."/>
            <person name="Aury J.M."/>
            <person name="Wincker P."/>
            <person name="Grigoriev I.V."/>
            <person name="Bonfante P."/>
            <person name="Martin F.M."/>
        </authorList>
    </citation>
    <scope>NUCLEOTIDE SEQUENCE [LARGE SCALE GENOMIC DNA]</scope>
    <source>
        <strain evidence="8 9">ATCC MYA-4762</strain>
    </source>
</reference>
<dbReference type="Pfam" id="PF04121">
    <property type="entry name" value="Nup84_Nup100"/>
    <property type="match status" value="1"/>
</dbReference>
<comment type="subunit">
    <text evidence="7">Part of the nuclear pore complex (NPC).</text>
</comment>
<sequence>MATYELIHTYRQIAKKSQEDYEKIFKALAQSAEKRDIDGRVCVRDASGEYIDLEQLGEHCGYWLIESQTWDLLSLLLKHRLGTRGRSSPGDMPSGLDRHCSDLKFKEGLMLSDPQFKELNIILNWVRGNAPEPGDLRDTRAAGWAYTKDSVKHLKLQRQTGGESHRQTNPMPEERDLVTELDPDALTRQGRFIAPEDKSFEDNFMKLIFEYLRKGDLVGAMAKCRDLNQYWRAQTLAGGLEAWDDVVDGLKLGMHGVEGNRRRELWKRMCYKLATEAPAWEGAVYGILAGDLESVLRMCSTWEDHLFAHLNSVIETQYYNYLLIHQRIPVTVQRFPIYDAIQHHGGPDARFLPKIIDSLQADSRVTGEAHHPQRILQGSLISERLAVTLKEMSRQVELLRKDPDYEPSAEERHLTGLDISDFRLLRVVVHIVLILESLGSGFSPGSKEWQYAEDVVAGYMDVLASSGKYSLVPLYAGQISSQRASKEMGVILVKVTDERTRIELLSLMKGYAIDIRESLKFMMCNVFEITAPAYIKVPLPNWTGILAPRTTGINDIQSLTEEDETMIRALEWMLLVPELKGQIMQDGCIVYNRFLLTGRLAAARELGKRIPSTSLIPRVGVDMELPGNMTIDQHNEDLSAENARYAVLYMEFEMFVRGVMALEDWKEAIQKVFESKLDRAYKSELEQAYEDVQSYALPIAKTWLIASAADSQEEHAQQLQSIRNIYIPDLILALHNVYTEAGRYLRRNLLTQTLELAAVVGSNSNEGQQILKCFVETGKLREYVDNIAEASRMILGAAQASGRDISKKGVTGSGGTGLQIWNVQ</sequence>